<dbReference type="InterPro" id="IPR023198">
    <property type="entry name" value="PGP-like_dom2"/>
</dbReference>
<gene>
    <name evidence="1" type="ORF">H4W26_002565</name>
</gene>
<dbReference type="InterPro" id="IPR023214">
    <property type="entry name" value="HAD_sf"/>
</dbReference>
<dbReference type="Pfam" id="PF00702">
    <property type="entry name" value="Hydrolase"/>
    <property type="match status" value="1"/>
</dbReference>
<dbReference type="Proteomes" id="UP000636579">
    <property type="component" value="Unassembled WGS sequence"/>
</dbReference>
<dbReference type="PANTHER" id="PTHR43434">
    <property type="entry name" value="PHOSPHOGLYCOLATE PHOSPHATASE"/>
    <property type="match status" value="1"/>
</dbReference>
<dbReference type="InterPro" id="IPR036412">
    <property type="entry name" value="HAD-like_sf"/>
</dbReference>
<accession>A0ABR9J9W2</accession>
<evidence type="ECO:0000313" key="2">
    <source>
        <dbReference type="Proteomes" id="UP000636579"/>
    </source>
</evidence>
<organism evidence="1 2">
    <name type="scientific">Nesterenkonia halotolerans</name>
    <dbReference type="NCBI Taxonomy" id="225325"/>
    <lineage>
        <taxon>Bacteria</taxon>
        <taxon>Bacillati</taxon>
        <taxon>Actinomycetota</taxon>
        <taxon>Actinomycetes</taxon>
        <taxon>Micrococcales</taxon>
        <taxon>Micrococcaceae</taxon>
        <taxon>Nesterenkonia</taxon>
    </lineage>
</organism>
<dbReference type="Gene3D" id="3.40.50.1000">
    <property type="entry name" value="HAD superfamily/HAD-like"/>
    <property type="match status" value="1"/>
</dbReference>
<dbReference type="Gene3D" id="1.10.150.240">
    <property type="entry name" value="Putative phosphatase, domain 2"/>
    <property type="match status" value="1"/>
</dbReference>
<dbReference type="SUPFAM" id="SSF56784">
    <property type="entry name" value="HAD-like"/>
    <property type="match status" value="1"/>
</dbReference>
<sequence>MSASVDPSRYQTLVFDCDGVVLDSNRVKTRAFYEAALPYGEAAAQRLVDYHVSHGGISRYKKFALFLEEMVDGRQGPGLDSLLDAYATEVRAGLMACEIAPGLDQLRQVTRESRWLIVSGGDQEELREIFHARGISSHFDGGIFGSPDTKDEILAREMGRGNISGSALFLGDSTYDHQASSQAGLDFVFVSAWTEVPGWDTWCREQGIASVESLQQLL</sequence>
<comment type="caution">
    <text evidence="1">The sequence shown here is derived from an EMBL/GenBank/DDBJ whole genome shotgun (WGS) entry which is preliminary data.</text>
</comment>
<proteinExistence type="predicted"/>
<protein>
    <submittedName>
        <fullName evidence="1">Phosphoglycolate phosphatase-like HAD superfamily hydrolase</fullName>
    </submittedName>
</protein>
<evidence type="ECO:0000313" key="1">
    <source>
        <dbReference type="EMBL" id="MBE1515773.1"/>
    </source>
</evidence>
<reference evidence="1 2" key="1">
    <citation type="submission" date="2020-10" db="EMBL/GenBank/DDBJ databases">
        <title>Sequencing the genomes of 1000 actinobacteria strains.</title>
        <authorList>
            <person name="Klenk H.-P."/>
        </authorList>
    </citation>
    <scope>NUCLEOTIDE SEQUENCE [LARGE SCALE GENOMIC DNA]</scope>
    <source>
        <strain evidence="1 2">DSM 15474</strain>
    </source>
</reference>
<dbReference type="RefSeq" id="WP_318779883.1">
    <property type="nucleotide sequence ID" value="NZ_JADBEE010000002.1"/>
</dbReference>
<dbReference type="CDD" id="cd01427">
    <property type="entry name" value="HAD_like"/>
    <property type="match status" value="1"/>
</dbReference>
<dbReference type="InterPro" id="IPR050155">
    <property type="entry name" value="HAD-like_hydrolase_sf"/>
</dbReference>
<name>A0ABR9J9W2_9MICC</name>
<dbReference type="PANTHER" id="PTHR43434:SF1">
    <property type="entry name" value="PHOSPHOGLYCOLATE PHOSPHATASE"/>
    <property type="match status" value="1"/>
</dbReference>
<dbReference type="EMBL" id="JADBEE010000002">
    <property type="protein sequence ID" value="MBE1515773.1"/>
    <property type="molecule type" value="Genomic_DNA"/>
</dbReference>
<keyword evidence="2" id="KW-1185">Reference proteome</keyword>